<evidence type="ECO:0000256" key="3">
    <source>
        <dbReference type="ARBA" id="ARBA00022544"/>
    </source>
</evidence>
<comment type="subcellular location">
    <subcellularLocation>
        <location evidence="1">Membrane</location>
        <topology evidence="1">Lipid-anchor</topology>
    </subcellularLocation>
</comment>
<dbReference type="InterPro" id="IPR046953">
    <property type="entry name" value="Spore_GerAC-like_C"/>
</dbReference>
<evidence type="ECO:0000259" key="9">
    <source>
        <dbReference type="Pfam" id="PF25198"/>
    </source>
</evidence>
<dbReference type="Gene3D" id="3.30.300.210">
    <property type="entry name" value="Nutrient germinant receptor protein C, domain 3"/>
    <property type="match status" value="1"/>
</dbReference>
<reference evidence="10" key="1">
    <citation type="submission" date="2021-09" db="EMBL/GenBank/DDBJ databases">
        <title>Genome analysis of Fictibacillus sp. KIGAM418 isolated from marine sediment.</title>
        <authorList>
            <person name="Seo M.-J."/>
            <person name="Cho E.-S."/>
            <person name="Hwang C.Y."/>
        </authorList>
    </citation>
    <scope>NUCLEOTIDE SEQUENCE</scope>
    <source>
        <strain evidence="10">KIGAM418</strain>
    </source>
</reference>
<dbReference type="Pfam" id="PF25198">
    <property type="entry name" value="Spore_GerAC_N"/>
    <property type="match status" value="1"/>
</dbReference>
<evidence type="ECO:0000256" key="7">
    <source>
        <dbReference type="ARBA" id="ARBA00023288"/>
    </source>
</evidence>
<dbReference type="InterPro" id="IPR038501">
    <property type="entry name" value="Spore_GerAC_C_sf"/>
</dbReference>
<comment type="caution">
    <text evidence="10">The sequence shown here is derived from an EMBL/GenBank/DDBJ whole genome shotgun (WGS) entry which is preliminary data.</text>
</comment>
<keyword evidence="3" id="KW-0309">Germination</keyword>
<dbReference type="InterPro" id="IPR008844">
    <property type="entry name" value="Spore_GerAC-like"/>
</dbReference>
<accession>A0A9X1XDZ6</accession>
<protein>
    <submittedName>
        <fullName evidence="10">Ger(X)C family spore germination protein</fullName>
    </submittedName>
</protein>
<dbReference type="GO" id="GO:0016020">
    <property type="term" value="C:membrane"/>
    <property type="evidence" value="ECO:0007669"/>
    <property type="project" value="UniProtKB-SubCell"/>
</dbReference>
<keyword evidence="4" id="KW-0732">Signal</keyword>
<dbReference type="Pfam" id="PF05504">
    <property type="entry name" value="Spore_GerAC"/>
    <property type="match status" value="1"/>
</dbReference>
<evidence type="ECO:0000259" key="8">
    <source>
        <dbReference type="Pfam" id="PF05504"/>
    </source>
</evidence>
<keyword evidence="6" id="KW-0564">Palmitate</keyword>
<dbReference type="Proteomes" id="UP001139011">
    <property type="component" value="Unassembled WGS sequence"/>
</dbReference>
<feature type="domain" description="Spore germination GerAC-like C-terminal" evidence="8">
    <location>
        <begin position="228"/>
        <end position="392"/>
    </location>
</feature>
<keyword evidence="11" id="KW-1185">Reference proteome</keyword>
<dbReference type="NCBIfam" id="TIGR02887">
    <property type="entry name" value="spore_ger_x_C"/>
    <property type="match status" value="1"/>
</dbReference>
<dbReference type="EMBL" id="JAIWJX010000002">
    <property type="protein sequence ID" value="MCK6259117.1"/>
    <property type="molecule type" value="Genomic_DNA"/>
</dbReference>
<sequence length="404" mass="44353">MRRSVIVFITVGLLLSLLSGCWSKKELNDLALVSAVGIDLDKKGRYLGTFQFVNPGNVTGGFQGGGGGSGNAVSVYSTTGDNMDELSRRMSTKVSRNLYYAHANLLVISDKLAKKKGLNPILDAFDRDATFRKTATIVIAHKTKASDIVKTLTAIDKVPANKVIKLLRFSERVWGQAINVTLLDVVKDLLDDGKQPVISGFYLKGSSAIGERVENITQSTPQAAPQIDGLALFKGGKLKGWLYGRKAKGAVWVMNKTQKTEVNINKKGRKEAIAFEVLRQNTKISSSVKKGSTQLTVSVQTEGNIGGTDVPVNLKDPHVIAQLEKGFEKEIAAEIRSAIKEAQHKKTDIFGFGDTVHRSQPDTWKRISGKWEEDYFSKANIKVKVHAFVRQTALRNNSYLTDEK</sequence>
<evidence type="ECO:0000256" key="2">
    <source>
        <dbReference type="ARBA" id="ARBA00007886"/>
    </source>
</evidence>
<dbReference type="PANTHER" id="PTHR35789:SF1">
    <property type="entry name" value="SPORE GERMINATION PROTEIN B3"/>
    <property type="match status" value="1"/>
</dbReference>
<organism evidence="10 11">
    <name type="scientific">Fictibacillus marinisediminis</name>
    <dbReference type="NCBI Taxonomy" id="2878389"/>
    <lineage>
        <taxon>Bacteria</taxon>
        <taxon>Bacillati</taxon>
        <taxon>Bacillota</taxon>
        <taxon>Bacilli</taxon>
        <taxon>Bacillales</taxon>
        <taxon>Fictibacillaceae</taxon>
        <taxon>Fictibacillus</taxon>
    </lineage>
</organism>
<comment type="similarity">
    <text evidence="2">Belongs to the GerABKC lipoprotein family.</text>
</comment>
<proteinExistence type="inferred from homology"/>
<keyword evidence="7" id="KW-0449">Lipoprotein</keyword>
<dbReference type="PANTHER" id="PTHR35789">
    <property type="entry name" value="SPORE GERMINATION PROTEIN B3"/>
    <property type="match status" value="1"/>
</dbReference>
<dbReference type="AlphaFoldDB" id="A0A9X1XDZ6"/>
<dbReference type="InterPro" id="IPR057336">
    <property type="entry name" value="GerAC_N"/>
</dbReference>
<evidence type="ECO:0000256" key="4">
    <source>
        <dbReference type="ARBA" id="ARBA00022729"/>
    </source>
</evidence>
<dbReference type="GO" id="GO:0009847">
    <property type="term" value="P:spore germination"/>
    <property type="evidence" value="ECO:0007669"/>
    <property type="project" value="InterPro"/>
</dbReference>
<keyword evidence="5" id="KW-0472">Membrane</keyword>
<dbReference type="RefSeq" id="WP_248254325.1">
    <property type="nucleotide sequence ID" value="NZ_JAIWJX010000002.1"/>
</dbReference>
<evidence type="ECO:0000313" key="10">
    <source>
        <dbReference type="EMBL" id="MCK6259117.1"/>
    </source>
</evidence>
<dbReference type="PROSITE" id="PS51257">
    <property type="entry name" value="PROKAR_LIPOPROTEIN"/>
    <property type="match status" value="1"/>
</dbReference>
<evidence type="ECO:0000256" key="1">
    <source>
        <dbReference type="ARBA" id="ARBA00004635"/>
    </source>
</evidence>
<name>A0A9X1XDZ6_9BACL</name>
<feature type="domain" description="Spore germination protein N-terminal" evidence="9">
    <location>
        <begin position="24"/>
        <end position="198"/>
    </location>
</feature>
<evidence type="ECO:0000313" key="11">
    <source>
        <dbReference type="Proteomes" id="UP001139011"/>
    </source>
</evidence>
<evidence type="ECO:0000256" key="6">
    <source>
        <dbReference type="ARBA" id="ARBA00023139"/>
    </source>
</evidence>
<evidence type="ECO:0000256" key="5">
    <source>
        <dbReference type="ARBA" id="ARBA00023136"/>
    </source>
</evidence>
<gene>
    <name evidence="10" type="ORF">LCY76_21325</name>
</gene>